<feature type="domain" description="Helicase C-terminal" evidence="7">
    <location>
        <begin position="425"/>
        <end position="577"/>
    </location>
</feature>
<dbReference type="GO" id="GO:0005524">
    <property type="term" value="F:ATP binding"/>
    <property type="evidence" value="ECO:0007669"/>
    <property type="project" value="UniProtKB-KW"/>
</dbReference>
<gene>
    <name evidence="10" type="primary">11406386</name>
    <name evidence="8" type="ordered locus">MTR_8g062720</name>
    <name evidence="9" type="ORF">MtrunA17_Chr8g0364251</name>
</gene>
<reference evidence="9" key="5">
    <citation type="journal article" date="2018" name="Nat. Plants">
        <title>Whole-genome landscape of Medicago truncatula symbiotic genes.</title>
        <authorList>
            <person name="Pecrix Y."/>
            <person name="Gamas P."/>
            <person name="Carrere S."/>
        </authorList>
    </citation>
    <scope>NUCLEOTIDE SEQUENCE</scope>
    <source>
        <tissue evidence="9">Leaves</tissue>
    </source>
</reference>
<evidence type="ECO:0000256" key="4">
    <source>
        <dbReference type="ARBA" id="ARBA00022840"/>
    </source>
</evidence>
<name>G7LEQ4_MEDTR</name>
<evidence type="ECO:0000313" key="10">
    <source>
        <dbReference type="EnsemblPlants" id="AET03099"/>
    </source>
</evidence>
<reference evidence="12" key="4">
    <citation type="journal article" date="2018" name="Nat. Plants">
        <title>Whole-genome landscape of Medicago truncatula symbiotic genes.</title>
        <authorList>
            <person name="Pecrix Y."/>
            <person name="Staton S.E."/>
            <person name="Sallet E."/>
            <person name="Lelandais-Briere C."/>
            <person name="Moreau S."/>
            <person name="Carrere S."/>
            <person name="Blein T."/>
            <person name="Jardinaud M.F."/>
            <person name="Latrasse D."/>
            <person name="Zouine M."/>
            <person name="Zahm M."/>
            <person name="Kreplak J."/>
            <person name="Mayjonade B."/>
            <person name="Satge C."/>
            <person name="Perez M."/>
            <person name="Cauet S."/>
            <person name="Marande W."/>
            <person name="Chantry-Darmon C."/>
            <person name="Lopez-Roques C."/>
            <person name="Bouchez O."/>
            <person name="Berard A."/>
            <person name="Debelle F."/>
            <person name="Munos S."/>
            <person name="Bendahmane A."/>
            <person name="Berges H."/>
            <person name="Niebel A."/>
            <person name="Buitink J."/>
            <person name="Frugier F."/>
            <person name="Benhamed M."/>
            <person name="Crespi M."/>
            <person name="Gouzy J."/>
            <person name="Gamas P."/>
        </authorList>
    </citation>
    <scope>NUCLEOTIDE SEQUENCE [LARGE SCALE GENOMIC DNA]</scope>
    <source>
        <strain evidence="12">cv. Jemalong A17</strain>
    </source>
</reference>
<dbReference type="EC" id="3.6.4.13" evidence="9"/>
<evidence type="ECO:0000256" key="5">
    <source>
        <dbReference type="SAM" id="MobiDB-lite"/>
    </source>
</evidence>
<dbReference type="InterPro" id="IPR044742">
    <property type="entry name" value="DEAD/DEAH_RhlB"/>
</dbReference>
<dbReference type="AlphaFoldDB" id="G7LEQ4"/>
<dbReference type="CDD" id="cd18787">
    <property type="entry name" value="SF2_C_DEAD"/>
    <property type="match status" value="1"/>
</dbReference>
<evidence type="ECO:0000256" key="2">
    <source>
        <dbReference type="ARBA" id="ARBA00022801"/>
    </source>
</evidence>
<dbReference type="HOGENOM" id="CLU_003041_1_8_1"/>
<dbReference type="SMART" id="SM00487">
    <property type="entry name" value="DEXDc"/>
    <property type="match status" value="1"/>
</dbReference>
<keyword evidence="3 8" id="KW-0347">Helicase</keyword>
<dbReference type="Pfam" id="PF00271">
    <property type="entry name" value="Helicase_C"/>
    <property type="match status" value="1"/>
</dbReference>
<dbReference type="CDD" id="cd00268">
    <property type="entry name" value="DEADc"/>
    <property type="match status" value="1"/>
</dbReference>
<proteinExistence type="predicted"/>
<feature type="domain" description="Helicase ATP-binding" evidence="6">
    <location>
        <begin position="121"/>
        <end position="384"/>
    </location>
</feature>
<dbReference type="OrthoDB" id="10256233at2759"/>
<evidence type="ECO:0000313" key="9">
    <source>
        <dbReference type="EMBL" id="RHN41265.1"/>
    </source>
</evidence>
<dbReference type="KEGG" id="mtr:11406386"/>
<reference evidence="8 11" key="1">
    <citation type="journal article" date="2011" name="Nature">
        <title>The Medicago genome provides insight into the evolution of rhizobial symbioses.</title>
        <authorList>
            <person name="Young N.D."/>
            <person name="Debelle F."/>
            <person name="Oldroyd G.E."/>
            <person name="Geurts R."/>
            <person name="Cannon S.B."/>
            <person name="Udvardi M.K."/>
            <person name="Benedito V.A."/>
            <person name="Mayer K.F."/>
            <person name="Gouzy J."/>
            <person name="Schoof H."/>
            <person name="Van de Peer Y."/>
            <person name="Proost S."/>
            <person name="Cook D.R."/>
            <person name="Meyers B.C."/>
            <person name="Spannagl M."/>
            <person name="Cheung F."/>
            <person name="De Mita S."/>
            <person name="Krishnakumar V."/>
            <person name="Gundlach H."/>
            <person name="Zhou S."/>
            <person name="Mudge J."/>
            <person name="Bharti A.K."/>
            <person name="Murray J.D."/>
            <person name="Naoumkina M.A."/>
            <person name="Rosen B."/>
            <person name="Silverstein K.A."/>
            <person name="Tang H."/>
            <person name="Rombauts S."/>
            <person name="Zhao P.X."/>
            <person name="Zhou P."/>
            <person name="Barbe V."/>
            <person name="Bardou P."/>
            <person name="Bechner M."/>
            <person name="Bellec A."/>
            <person name="Berger A."/>
            <person name="Berges H."/>
            <person name="Bidwell S."/>
            <person name="Bisseling T."/>
            <person name="Choisne N."/>
            <person name="Couloux A."/>
            <person name="Denny R."/>
            <person name="Deshpande S."/>
            <person name="Dai X."/>
            <person name="Doyle J.J."/>
            <person name="Dudez A.M."/>
            <person name="Farmer A.D."/>
            <person name="Fouteau S."/>
            <person name="Franken C."/>
            <person name="Gibelin C."/>
            <person name="Gish J."/>
            <person name="Goldstein S."/>
            <person name="Gonzalez A.J."/>
            <person name="Green P.J."/>
            <person name="Hallab A."/>
            <person name="Hartog M."/>
            <person name="Hua A."/>
            <person name="Humphray S.J."/>
            <person name="Jeong D.H."/>
            <person name="Jing Y."/>
            <person name="Jocker A."/>
            <person name="Kenton S.M."/>
            <person name="Kim D.J."/>
            <person name="Klee K."/>
            <person name="Lai H."/>
            <person name="Lang C."/>
            <person name="Lin S."/>
            <person name="Macmil S.L."/>
            <person name="Magdelenat G."/>
            <person name="Matthews L."/>
            <person name="McCorrison J."/>
            <person name="Monaghan E.L."/>
            <person name="Mun J.H."/>
            <person name="Najar F.Z."/>
            <person name="Nicholson C."/>
            <person name="Noirot C."/>
            <person name="O'Bleness M."/>
            <person name="Paule C.R."/>
            <person name="Poulain J."/>
            <person name="Prion F."/>
            <person name="Qin B."/>
            <person name="Qu C."/>
            <person name="Retzel E.F."/>
            <person name="Riddle C."/>
            <person name="Sallet E."/>
            <person name="Samain S."/>
            <person name="Samson N."/>
            <person name="Sanders I."/>
            <person name="Saurat O."/>
            <person name="Scarpelli C."/>
            <person name="Schiex T."/>
            <person name="Segurens B."/>
            <person name="Severin A.J."/>
            <person name="Sherrier D.J."/>
            <person name="Shi R."/>
            <person name="Sims S."/>
            <person name="Singer S.R."/>
            <person name="Sinharoy S."/>
            <person name="Sterck L."/>
            <person name="Viollet A."/>
            <person name="Wang B.B."/>
            <person name="Wang K."/>
            <person name="Wang M."/>
            <person name="Wang X."/>
            <person name="Warfsmann J."/>
            <person name="Weissenbach J."/>
            <person name="White D.D."/>
            <person name="White J.D."/>
            <person name="Wiley G.B."/>
            <person name="Wincker P."/>
            <person name="Xing Y."/>
            <person name="Yang L."/>
            <person name="Yao Z."/>
            <person name="Ying F."/>
            <person name="Zhai J."/>
            <person name="Zhou L."/>
            <person name="Zuber A."/>
            <person name="Denarie J."/>
            <person name="Dixon R.A."/>
            <person name="May G.D."/>
            <person name="Schwartz D.C."/>
            <person name="Rogers J."/>
            <person name="Quetier F."/>
            <person name="Town C.D."/>
            <person name="Roe B.A."/>
        </authorList>
    </citation>
    <scope>NUCLEOTIDE SEQUENCE [LARGE SCALE GENOMIC DNA]</scope>
    <source>
        <strain evidence="8">A17</strain>
        <strain evidence="10 11">cv. Jemalong A17</strain>
    </source>
</reference>
<evidence type="ECO:0000256" key="3">
    <source>
        <dbReference type="ARBA" id="ARBA00022806"/>
    </source>
</evidence>
<dbReference type="GO" id="GO:0003724">
    <property type="term" value="F:RNA helicase activity"/>
    <property type="evidence" value="ECO:0000318"/>
    <property type="project" value="GO_Central"/>
</dbReference>
<dbReference type="InterPro" id="IPR027417">
    <property type="entry name" value="P-loop_NTPase"/>
</dbReference>
<reference evidence="10" key="3">
    <citation type="submission" date="2015-04" db="UniProtKB">
        <authorList>
            <consortium name="EnsemblPlants"/>
        </authorList>
    </citation>
    <scope>IDENTIFICATION</scope>
    <source>
        <strain evidence="10">cv. Jemalong A17</strain>
    </source>
</reference>
<evidence type="ECO:0000259" key="7">
    <source>
        <dbReference type="PROSITE" id="PS51194"/>
    </source>
</evidence>
<keyword evidence="2 9" id="KW-0378">Hydrolase</keyword>
<protein>
    <submittedName>
        <fullName evidence="8">DEAD-box ATP-dependent RNA helicase</fullName>
    </submittedName>
    <submittedName>
        <fullName evidence="9">Putative RNA helicase</fullName>
        <ecNumber evidence="9">3.6.4.13</ecNumber>
    </submittedName>
</protein>
<feature type="region of interest" description="Disordered" evidence="5">
    <location>
        <begin position="298"/>
        <end position="336"/>
    </location>
</feature>
<reference evidence="8 11" key="2">
    <citation type="journal article" date="2014" name="BMC Genomics">
        <title>An improved genome release (version Mt4.0) for the model legume Medicago truncatula.</title>
        <authorList>
            <person name="Tang H."/>
            <person name="Krishnakumar V."/>
            <person name="Bidwell S."/>
            <person name="Rosen B."/>
            <person name="Chan A."/>
            <person name="Zhou S."/>
            <person name="Gentzbittel L."/>
            <person name="Childs K.L."/>
            <person name="Yandell M."/>
            <person name="Gundlach H."/>
            <person name="Mayer K.F."/>
            <person name="Schwartz D.C."/>
            <person name="Town C.D."/>
        </authorList>
    </citation>
    <scope>GENOME REANNOTATION</scope>
    <source>
        <strain evidence="10 11">cv. Jemalong A17</strain>
    </source>
</reference>
<dbReference type="EnsemblPlants" id="AET03099">
    <property type="protein sequence ID" value="AET03099"/>
    <property type="gene ID" value="MTR_8g062720"/>
</dbReference>
<dbReference type="InterPro" id="IPR001650">
    <property type="entry name" value="Helicase_C-like"/>
</dbReference>
<keyword evidence="1" id="KW-0547">Nucleotide-binding</keyword>
<dbReference type="GO" id="GO:0003729">
    <property type="term" value="F:mRNA binding"/>
    <property type="evidence" value="ECO:0000318"/>
    <property type="project" value="GO_Central"/>
</dbReference>
<dbReference type="Proteomes" id="UP000265566">
    <property type="component" value="Chromosome 8"/>
</dbReference>
<dbReference type="PROSITE" id="PS51192">
    <property type="entry name" value="HELICASE_ATP_BIND_1"/>
    <property type="match status" value="1"/>
</dbReference>
<dbReference type="SUPFAM" id="SSF52540">
    <property type="entry name" value="P-loop containing nucleoside triphosphate hydrolases"/>
    <property type="match status" value="1"/>
</dbReference>
<keyword evidence="11" id="KW-1185">Reference proteome</keyword>
<dbReference type="InterPro" id="IPR014001">
    <property type="entry name" value="Helicase_ATP-bd"/>
</dbReference>
<sequence>MNVTRSALKLHLQNSPIRYHQFFFFSRFNNALIRNPTFSSSSSSLFNFNATRFFSVTLPRQTHQTQPFVGSAVSSEDFNGRDTFFAEDNVSWSSIGLSHTLSRALSNIALNTPSLVQASSIPSVLSGKDVVIAAETGSGKTYSYLLPLIDKLRGTEEYSLDVVSDKEISPPARKVLLVLCPNVQLCEQVVRMANSLCGDNDETIVSAAAICGKQGWPIREPDIIVTTPAALLNHVDVDRRRRMEFMHGVKYVVFDEADMLLCGSFQNKVIRLINLLRYDEKLLSRSKTSVSELPVTLESSLSSHDASEGEEEFPTEAMSDEEDDDNEDIANINNEAESVKKTRRDWRRVRKHFERSKQYVFVAATLPVNGKKTAGALLKHMFPDAEWVSGNYLHCHNPRLKQRWIEVTVDTQVKELIRAVNHSLKLEDLDIGSGIHRTMVFANTVEAVEAVVKILGYAGLECLRYHKNCTLDERAQTLVDFYDKGGVLVCTDAAARGVDIPNVSHVIQADFATSAVDFLHRIGRTARAGQIGLVTSMYTESNRELVDAVRRAGELGLPVETAFSRKRSFRNKIKKKASANKVRDSATIEESLTA</sequence>
<dbReference type="Gramene" id="rna47569">
    <property type="protein sequence ID" value="RHN41265.1"/>
    <property type="gene ID" value="gene47569"/>
</dbReference>
<dbReference type="SMART" id="SM00490">
    <property type="entry name" value="HELICc"/>
    <property type="match status" value="1"/>
</dbReference>
<dbReference type="Pfam" id="PF00270">
    <property type="entry name" value="DEAD"/>
    <property type="match status" value="1"/>
</dbReference>
<evidence type="ECO:0000313" key="12">
    <source>
        <dbReference type="Proteomes" id="UP000265566"/>
    </source>
</evidence>
<accession>G7LEQ4</accession>
<dbReference type="GO" id="GO:0016787">
    <property type="term" value="F:hydrolase activity"/>
    <property type="evidence" value="ECO:0007669"/>
    <property type="project" value="UniProtKB-KW"/>
</dbReference>
<evidence type="ECO:0000256" key="1">
    <source>
        <dbReference type="ARBA" id="ARBA00022741"/>
    </source>
</evidence>
<dbReference type="PANTHER" id="PTHR47960">
    <property type="entry name" value="DEAD-BOX ATP-DEPENDENT RNA HELICASE 50"/>
    <property type="match status" value="1"/>
</dbReference>
<dbReference type="OMA" id="DFQQKGG"/>
<dbReference type="eggNOG" id="KOG0333">
    <property type="taxonomic scope" value="Eukaryota"/>
</dbReference>
<dbReference type="PaxDb" id="3880-AET03099"/>
<dbReference type="GO" id="GO:0009507">
    <property type="term" value="C:chloroplast"/>
    <property type="evidence" value="ECO:0000318"/>
    <property type="project" value="GO_Central"/>
</dbReference>
<dbReference type="PROSITE" id="PS51194">
    <property type="entry name" value="HELICASE_CTER"/>
    <property type="match status" value="1"/>
</dbReference>
<dbReference type="EMBL" id="PSQE01000008">
    <property type="protein sequence ID" value="RHN41265.1"/>
    <property type="molecule type" value="Genomic_DNA"/>
</dbReference>
<dbReference type="Gene3D" id="3.40.50.300">
    <property type="entry name" value="P-loop containing nucleotide triphosphate hydrolases"/>
    <property type="match status" value="2"/>
</dbReference>
<evidence type="ECO:0000313" key="8">
    <source>
        <dbReference type="EMBL" id="AET03099.1"/>
    </source>
</evidence>
<evidence type="ECO:0000313" key="11">
    <source>
        <dbReference type="Proteomes" id="UP000002051"/>
    </source>
</evidence>
<evidence type="ECO:0000259" key="6">
    <source>
        <dbReference type="PROSITE" id="PS51192"/>
    </source>
</evidence>
<dbReference type="Proteomes" id="UP000002051">
    <property type="component" value="Chromosome 8"/>
</dbReference>
<feature type="compositionally biased region" description="Acidic residues" evidence="5">
    <location>
        <begin position="308"/>
        <end position="328"/>
    </location>
</feature>
<dbReference type="InterPro" id="IPR011545">
    <property type="entry name" value="DEAD/DEAH_box_helicase_dom"/>
</dbReference>
<dbReference type="EMBL" id="CM001224">
    <property type="protein sequence ID" value="AET03099.1"/>
    <property type="molecule type" value="Genomic_DNA"/>
</dbReference>
<dbReference type="STRING" id="3880.G7LEQ4"/>
<keyword evidence="4" id="KW-0067">ATP-binding</keyword>
<organism evidence="8 11">
    <name type="scientific">Medicago truncatula</name>
    <name type="common">Barrel medic</name>
    <name type="synonym">Medicago tribuloides</name>
    <dbReference type="NCBI Taxonomy" id="3880"/>
    <lineage>
        <taxon>Eukaryota</taxon>
        <taxon>Viridiplantae</taxon>
        <taxon>Streptophyta</taxon>
        <taxon>Embryophyta</taxon>
        <taxon>Tracheophyta</taxon>
        <taxon>Spermatophyta</taxon>
        <taxon>Magnoliopsida</taxon>
        <taxon>eudicotyledons</taxon>
        <taxon>Gunneridae</taxon>
        <taxon>Pentapetalae</taxon>
        <taxon>rosids</taxon>
        <taxon>fabids</taxon>
        <taxon>Fabales</taxon>
        <taxon>Fabaceae</taxon>
        <taxon>Papilionoideae</taxon>
        <taxon>50 kb inversion clade</taxon>
        <taxon>NPAAA clade</taxon>
        <taxon>Hologalegina</taxon>
        <taxon>IRL clade</taxon>
        <taxon>Trifolieae</taxon>
        <taxon>Medicago</taxon>
    </lineage>
</organism>